<sequence length="167" mass="18920">MAETTYAILAILPVIVWIIYTRLKSWRFNNYSHIPQTHAQSLFLGHLNTIAKFYKQIGDGRRHIDYIVRDMFKASGKSEITLLDLRPVTYPMTVIASHDIAEQISRATKELPWSVPKSPTMTALYTRLIGKYSMISADETERNCCPVIKSANTTRARSGRPSASDSI</sequence>
<name>A0A6A5WP56_9PLEO</name>
<dbReference type="OrthoDB" id="10029320at2759"/>
<evidence type="ECO:0008006" key="4">
    <source>
        <dbReference type="Google" id="ProtNLM"/>
    </source>
</evidence>
<keyword evidence="1" id="KW-0472">Membrane</keyword>
<gene>
    <name evidence="2" type="ORF">P154DRAFT_94828</name>
</gene>
<keyword evidence="3" id="KW-1185">Reference proteome</keyword>
<dbReference type="Proteomes" id="UP000799779">
    <property type="component" value="Unassembled WGS sequence"/>
</dbReference>
<evidence type="ECO:0000313" key="2">
    <source>
        <dbReference type="EMBL" id="KAF2003512.1"/>
    </source>
</evidence>
<protein>
    <recommendedName>
        <fullName evidence="4">Cytochrome P450</fullName>
    </recommendedName>
</protein>
<reference evidence="2" key="1">
    <citation type="journal article" date="2020" name="Stud. Mycol.">
        <title>101 Dothideomycetes genomes: a test case for predicting lifestyles and emergence of pathogens.</title>
        <authorList>
            <person name="Haridas S."/>
            <person name="Albert R."/>
            <person name="Binder M."/>
            <person name="Bloem J."/>
            <person name="Labutti K."/>
            <person name="Salamov A."/>
            <person name="Andreopoulos B."/>
            <person name="Baker S."/>
            <person name="Barry K."/>
            <person name="Bills G."/>
            <person name="Bluhm B."/>
            <person name="Cannon C."/>
            <person name="Castanera R."/>
            <person name="Culley D."/>
            <person name="Daum C."/>
            <person name="Ezra D."/>
            <person name="Gonzalez J."/>
            <person name="Henrissat B."/>
            <person name="Kuo A."/>
            <person name="Liang C."/>
            <person name="Lipzen A."/>
            <person name="Lutzoni F."/>
            <person name="Magnuson J."/>
            <person name="Mondo S."/>
            <person name="Nolan M."/>
            <person name="Ohm R."/>
            <person name="Pangilinan J."/>
            <person name="Park H.-J."/>
            <person name="Ramirez L."/>
            <person name="Alfaro M."/>
            <person name="Sun H."/>
            <person name="Tritt A."/>
            <person name="Yoshinaga Y."/>
            <person name="Zwiers L.-H."/>
            <person name="Turgeon B."/>
            <person name="Goodwin S."/>
            <person name="Spatafora J."/>
            <person name="Crous P."/>
            <person name="Grigoriev I."/>
        </authorList>
    </citation>
    <scope>NUCLEOTIDE SEQUENCE</scope>
    <source>
        <strain evidence="2">CBS 123094</strain>
    </source>
</reference>
<accession>A0A6A5WP56</accession>
<evidence type="ECO:0000256" key="1">
    <source>
        <dbReference type="SAM" id="Phobius"/>
    </source>
</evidence>
<evidence type="ECO:0000313" key="3">
    <source>
        <dbReference type="Proteomes" id="UP000799779"/>
    </source>
</evidence>
<keyword evidence="1" id="KW-0812">Transmembrane</keyword>
<proteinExistence type="predicted"/>
<dbReference type="EMBL" id="ML977572">
    <property type="protein sequence ID" value="KAF2003512.1"/>
    <property type="molecule type" value="Genomic_DNA"/>
</dbReference>
<keyword evidence="1" id="KW-1133">Transmembrane helix</keyword>
<organism evidence="2 3">
    <name type="scientific">Amniculicola lignicola CBS 123094</name>
    <dbReference type="NCBI Taxonomy" id="1392246"/>
    <lineage>
        <taxon>Eukaryota</taxon>
        <taxon>Fungi</taxon>
        <taxon>Dikarya</taxon>
        <taxon>Ascomycota</taxon>
        <taxon>Pezizomycotina</taxon>
        <taxon>Dothideomycetes</taxon>
        <taxon>Pleosporomycetidae</taxon>
        <taxon>Pleosporales</taxon>
        <taxon>Amniculicolaceae</taxon>
        <taxon>Amniculicola</taxon>
    </lineage>
</organism>
<dbReference type="AlphaFoldDB" id="A0A6A5WP56"/>
<feature type="transmembrane region" description="Helical" evidence="1">
    <location>
        <begin position="6"/>
        <end position="23"/>
    </location>
</feature>